<keyword evidence="3 9" id="KW-0547">Nucleotide-binding</keyword>
<dbReference type="InterPro" id="IPR016151">
    <property type="entry name" value="DNA_mismatch_repair_MutS_N"/>
</dbReference>
<dbReference type="Gene3D" id="3.30.420.110">
    <property type="entry name" value="MutS, connector domain"/>
    <property type="match status" value="1"/>
</dbReference>
<keyword evidence="7 9" id="KW-0234">DNA repair</keyword>
<dbReference type="SUPFAM" id="SSF48334">
    <property type="entry name" value="DNA repair protein MutS, domain III"/>
    <property type="match status" value="1"/>
</dbReference>
<dbReference type="PATRIC" id="fig|1429439.4.peg.3941"/>
<dbReference type="FunFam" id="3.40.50.300:FF:000870">
    <property type="entry name" value="MutS protein homolog 4"/>
    <property type="match status" value="1"/>
</dbReference>
<dbReference type="PROSITE" id="PS00486">
    <property type="entry name" value="DNA_MISMATCH_REPAIR_2"/>
    <property type="match status" value="1"/>
</dbReference>
<dbReference type="HOGENOM" id="CLU_002472_3_1_7"/>
<dbReference type="SUPFAM" id="SSF52540">
    <property type="entry name" value="P-loop containing nucleoside triphosphate hydrolases"/>
    <property type="match status" value="1"/>
</dbReference>
<protein>
    <recommendedName>
        <fullName evidence="2 9">DNA mismatch repair protein MutS</fullName>
    </recommendedName>
</protein>
<dbReference type="NCBIfam" id="TIGR01070">
    <property type="entry name" value="mutS1"/>
    <property type="match status" value="1"/>
</dbReference>
<dbReference type="PANTHER" id="PTHR11361">
    <property type="entry name" value="DNA MISMATCH REPAIR PROTEIN MUTS FAMILY MEMBER"/>
    <property type="match status" value="1"/>
</dbReference>
<dbReference type="Proteomes" id="UP000019140">
    <property type="component" value="Unassembled WGS sequence"/>
</dbReference>
<reference evidence="12 13" key="1">
    <citation type="journal article" date="2014" name="Nature">
        <title>An environmental bacterial taxon with a large and distinct metabolic repertoire.</title>
        <authorList>
            <person name="Wilson M.C."/>
            <person name="Mori T."/>
            <person name="Ruckert C."/>
            <person name="Uria A.R."/>
            <person name="Helf M.J."/>
            <person name="Takada K."/>
            <person name="Gernert C."/>
            <person name="Steffens U.A."/>
            <person name="Heycke N."/>
            <person name="Schmitt S."/>
            <person name="Rinke C."/>
            <person name="Helfrich E.J."/>
            <person name="Brachmann A.O."/>
            <person name="Gurgui C."/>
            <person name="Wakimoto T."/>
            <person name="Kracht M."/>
            <person name="Crusemann M."/>
            <person name="Hentschel U."/>
            <person name="Abe I."/>
            <person name="Matsunaga S."/>
            <person name="Kalinowski J."/>
            <person name="Takeyama H."/>
            <person name="Piel J."/>
        </authorList>
    </citation>
    <scope>NUCLEOTIDE SEQUENCE [LARGE SCALE GENOMIC DNA]</scope>
    <source>
        <strain evidence="13">TSY2</strain>
    </source>
</reference>
<dbReference type="FunFam" id="3.40.1170.10:FF:000001">
    <property type="entry name" value="DNA mismatch repair protein MutS"/>
    <property type="match status" value="1"/>
</dbReference>
<evidence type="ECO:0000256" key="7">
    <source>
        <dbReference type="ARBA" id="ARBA00023204"/>
    </source>
</evidence>
<gene>
    <name evidence="9" type="primary">mutS</name>
    <name evidence="12" type="ORF">ETSY2_23140</name>
</gene>
<evidence type="ECO:0000313" key="12">
    <source>
        <dbReference type="EMBL" id="ETX05403.1"/>
    </source>
</evidence>
<dbReference type="Pfam" id="PF01624">
    <property type="entry name" value="MutS_I"/>
    <property type="match status" value="1"/>
</dbReference>
<evidence type="ECO:0000256" key="10">
    <source>
        <dbReference type="RuleBase" id="RU003756"/>
    </source>
</evidence>
<dbReference type="Pfam" id="PF05190">
    <property type="entry name" value="MutS_IV"/>
    <property type="match status" value="1"/>
</dbReference>
<dbReference type="InterPro" id="IPR005748">
    <property type="entry name" value="DNA_mismatch_repair_MutS"/>
</dbReference>
<dbReference type="InterPro" id="IPR017261">
    <property type="entry name" value="DNA_mismatch_repair_MutS/MSH"/>
</dbReference>
<evidence type="ECO:0000256" key="2">
    <source>
        <dbReference type="ARBA" id="ARBA00021982"/>
    </source>
</evidence>
<dbReference type="GO" id="GO:0003684">
    <property type="term" value="F:damaged DNA binding"/>
    <property type="evidence" value="ECO:0007669"/>
    <property type="project" value="UniProtKB-UniRule"/>
</dbReference>
<dbReference type="Pfam" id="PF05192">
    <property type="entry name" value="MutS_III"/>
    <property type="match status" value="1"/>
</dbReference>
<dbReference type="SMART" id="SM00533">
    <property type="entry name" value="MUTSd"/>
    <property type="match status" value="1"/>
</dbReference>
<dbReference type="InterPro" id="IPR045076">
    <property type="entry name" value="MutS"/>
</dbReference>
<keyword evidence="5 9" id="KW-0067">ATP-binding</keyword>
<dbReference type="InterPro" id="IPR000432">
    <property type="entry name" value="DNA_mismatch_repair_MutS_C"/>
</dbReference>
<evidence type="ECO:0000256" key="9">
    <source>
        <dbReference type="HAMAP-Rule" id="MF_00096"/>
    </source>
</evidence>
<dbReference type="InterPro" id="IPR007860">
    <property type="entry name" value="DNA_mmatch_repair_MutS_con_dom"/>
</dbReference>
<dbReference type="InterPro" id="IPR007861">
    <property type="entry name" value="DNA_mismatch_repair_MutS_clamp"/>
</dbReference>
<dbReference type="HAMAP" id="MF_00096">
    <property type="entry name" value="MutS"/>
    <property type="match status" value="1"/>
</dbReference>
<keyword evidence="4 9" id="KW-0227">DNA damage</keyword>
<dbReference type="InterPro" id="IPR007695">
    <property type="entry name" value="DNA_mismatch_repair_MutS-lik_N"/>
</dbReference>
<name>W4M5F1_9BACT</name>
<organism evidence="12 13">
    <name type="scientific">Candidatus Entotheonella gemina</name>
    <dbReference type="NCBI Taxonomy" id="1429439"/>
    <lineage>
        <taxon>Bacteria</taxon>
        <taxon>Pseudomonadati</taxon>
        <taxon>Nitrospinota/Tectimicrobiota group</taxon>
        <taxon>Candidatus Tectimicrobiota</taxon>
        <taxon>Candidatus Entotheonellia</taxon>
        <taxon>Candidatus Entotheonellales</taxon>
        <taxon>Candidatus Entotheonellaceae</taxon>
        <taxon>Candidatus Entotheonella</taxon>
    </lineage>
</organism>
<evidence type="ECO:0000256" key="1">
    <source>
        <dbReference type="ARBA" id="ARBA00006271"/>
    </source>
</evidence>
<sequence>MPKTAASDNPGATITQLTPMMEQYLRMKDKAGDALLLFRMGDFYELFQDDAVVASKALNIALTSRNKHQDDPIPMCGVPVHSIEGYIESLVEQGHKVAICEQIEDPKQAQGLVKRDIIRVITPGTIISDNALQPKENNFLASVAVAAQGASFAYIDVSTGTFAVTAWMGGNRTQALEREFDRIQPRELLVPEPPPVPISLLQQPPGTFNTTFQAWERDHFRRERAYQLLTRQFGVRTLEGFGCEDNDLAIAAAGALLAYVQSTQQATLDHLQGLKFYSTSDFMVLDETTRQHLELVQSAWSQKRTGSLLDVMDMTVTAMGGRLLRQWLSQPLYVLQPLQERQDAVAELVEQSTTRATLRQTLETVADLERIVGRVSFGSVSPRDLVALRHSIQALPAVEACVRNGQSAWFIERAVQWDSLADIEHRIAQTIVDEPPASLRDGFVIRPGYDPELDALRDADALGKDWLSAFETQERERTGINSLRIGFNKVFGYYIEVRKTHADNVPDTYIRKQTLVNAERFITPDLKEHEVRMLRSGEHATRLEQELYDALRQELLQHTARLQDMAQLLSQLDVLASLAELAVTRQYCRPTLDLSDRLDITDGRHPVLETTYQDERFVPNDTRLDCETNQILLLTGPNMAGKSTYMRQVALIVIMAQMGSFVPAEAAHIGLADRVFTRVGAQDLLAKGQSTFMVEMTETANILHNLGSRSLVLLDEIGRGTSTYDGISIAWAVVEHLHHHPTAHPRTLFATHYHELTVLATSLERVHNFNAAVREWGEKVIFLRKILAGRADRSYGIQVARLAGLPLTVIERARQLLAQFESADNAQAVPSSPPQPASAQRQLSLFDHASDHLLQELRNLSIDDLSPREALKTLAELQQRAKRLP</sequence>
<dbReference type="NCBIfam" id="NF003810">
    <property type="entry name" value="PRK05399.1"/>
    <property type="match status" value="1"/>
</dbReference>
<keyword evidence="6 9" id="KW-0238">DNA-binding</keyword>
<comment type="similarity">
    <text evidence="1 9 10">Belongs to the DNA mismatch repair MutS family.</text>
</comment>
<evidence type="ECO:0000256" key="8">
    <source>
        <dbReference type="ARBA" id="ARBA00024647"/>
    </source>
</evidence>
<dbReference type="GO" id="GO:0030983">
    <property type="term" value="F:mismatched DNA binding"/>
    <property type="evidence" value="ECO:0007669"/>
    <property type="project" value="InterPro"/>
</dbReference>
<accession>W4M5F1</accession>
<feature type="domain" description="DNA mismatch repair proteins mutS family" evidence="11">
    <location>
        <begin position="710"/>
        <end position="726"/>
    </location>
</feature>
<evidence type="ECO:0000256" key="6">
    <source>
        <dbReference type="ARBA" id="ARBA00023125"/>
    </source>
</evidence>
<dbReference type="GO" id="GO:0005829">
    <property type="term" value="C:cytosol"/>
    <property type="evidence" value="ECO:0007669"/>
    <property type="project" value="TreeGrafter"/>
</dbReference>
<dbReference type="SMART" id="SM00534">
    <property type="entry name" value="MUTSac"/>
    <property type="match status" value="1"/>
</dbReference>
<dbReference type="FunFam" id="1.10.1420.10:FF:000001">
    <property type="entry name" value="DNA mismatch repair protein MutS"/>
    <property type="match status" value="1"/>
</dbReference>
<keyword evidence="13" id="KW-1185">Reference proteome</keyword>
<dbReference type="PANTHER" id="PTHR11361:SF34">
    <property type="entry name" value="DNA MISMATCH REPAIR PROTEIN MSH1, MITOCHONDRIAL"/>
    <property type="match status" value="1"/>
</dbReference>
<evidence type="ECO:0000259" key="11">
    <source>
        <dbReference type="PROSITE" id="PS00486"/>
    </source>
</evidence>
<evidence type="ECO:0000256" key="3">
    <source>
        <dbReference type="ARBA" id="ARBA00022741"/>
    </source>
</evidence>
<dbReference type="GO" id="GO:0140664">
    <property type="term" value="F:ATP-dependent DNA damage sensor activity"/>
    <property type="evidence" value="ECO:0007669"/>
    <property type="project" value="InterPro"/>
</dbReference>
<comment type="caution">
    <text evidence="12">The sequence shown here is derived from an EMBL/GenBank/DDBJ whole genome shotgun (WGS) entry which is preliminary data.</text>
</comment>
<dbReference type="GO" id="GO:0006298">
    <property type="term" value="P:mismatch repair"/>
    <property type="evidence" value="ECO:0007669"/>
    <property type="project" value="UniProtKB-UniRule"/>
</dbReference>
<dbReference type="Pfam" id="PF05188">
    <property type="entry name" value="MutS_II"/>
    <property type="match status" value="1"/>
</dbReference>
<evidence type="ECO:0000256" key="5">
    <source>
        <dbReference type="ARBA" id="ARBA00022840"/>
    </source>
</evidence>
<dbReference type="Gene3D" id="3.40.1170.10">
    <property type="entry name" value="DNA repair protein MutS, domain I"/>
    <property type="match status" value="1"/>
</dbReference>
<dbReference type="InterPro" id="IPR007696">
    <property type="entry name" value="DNA_mismatch_repair_MutS_core"/>
</dbReference>
<dbReference type="EMBL" id="AZHX01000958">
    <property type="protein sequence ID" value="ETX05403.1"/>
    <property type="molecule type" value="Genomic_DNA"/>
</dbReference>
<dbReference type="InterPro" id="IPR036678">
    <property type="entry name" value="MutS_con_dom_sf"/>
</dbReference>
<dbReference type="CDD" id="cd03284">
    <property type="entry name" value="ABC_MutS1"/>
    <property type="match status" value="1"/>
</dbReference>
<evidence type="ECO:0000256" key="4">
    <source>
        <dbReference type="ARBA" id="ARBA00022763"/>
    </source>
</evidence>
<feature type="binding site" evidence="9">
    <location>
        <begin position="636"/>
        <end position="643"/>
    </location>
    <ligand>
        <name>ATP</name>
        <dbReference type="ChEBI" id="CHEBI:30616"/>
    </ligand>
</feature>
<dbReference type="SUPFAM" id="SSF55271">
    <property type="entry name" value="DNA repair protein MutS, domain I"/>
    <property type="match status" value="1"/>
</dbReference>
<dbReference type="PIRSF" id="PIRSF037677">
    <property type="entry name" value="DNA_mis_repair_Msh6"/>
    <property type="match status" value="1"/>
</dbReference>
<dbReference type="AlphaFoldDB" id="W4M5F1"/>
<dbReference type="InterPro" id="IPR027417">
    <property type="entry name" value="P-loop_NTPase"/>
</dbReference>
<proteinExistence type="inferred from homology"/>
<evidence type="ECO:0000313" key="13">
    <source>
        <dbReference type="Proteomes" id="UP000019140"/>
    </source>
</evidence>
<dbReference type="GO" id="GO:0005524">
    <property type="term" value="F:ATP binding"/>
    <property type="evidence" value="ECO:0007669"/>
    <property type="project" value="UniProtKB-UniRule"/>
</dbReference>
<dbReference type="Gene3D" id="1.10.1420.10">
    <property type="match status" value="2"/>
</dbReference>
<dbReference type="Gene3D" id="3.40.50.300">
    <property type="entry name" value="P-loop containing nucleotide triphosphate hydrolases"/>
    <property type="match status" value="1"/>
</dbReference>
<dbReference type="Pfam" id="PF00488">
    <property type="entry name" value="MutS_V"/>
    <property type="match status" value="1"/>
</dbReference>
<comment type="function">
    <text evidence="8 9">This protein is involved in the repair of mismatches in DNA. It is possible that it carries out the mismatch recognition step. This protein has a weak ATPase activity.</text>
</comment>
<dbReference type="SUPFAM" id="SSF53150">
    <property type="entry name" value="DNA repair protein MutS, domain II"/>
    <property type="match status" value="1"/>
</dbReference>
<dbReference type="InterPro" id="IPR036187">
    <property type="entry name" value="DNA_mismatch_repair_MutS_sf"/>
</dbReference>